<dbReference type="InterPro" id="IPR001667">
    <property type="entry name" value="DDH_dom"/>
</dbReference>
<dbReference type="Pfam" id="PF02272">
    <property type="entry name" value="DHHA1"/>
    <property type="match status" value="1"/>
</dbReference>
<dbReference type="GO" id="GO:0008441">
    <property type="term" value="F:3'(2'),5'-bisphosphate nucleotidase activity"/>
    <property type="evidence" value="ECO:0007669"/>
    <property type="project" value="UniProtKB-EC"/>
</dbReference>
<evidence type="ECO:0000259" key="2">
    <source>
        <dbReference type="Pfam" id="PF02272"/>
    </source>
</evidence>
<evidence type="ECO:0000313" key="3">
    <source>
        <dbReference type="EMBL" id="MDQ0208109.1"/>
    </source>
</evidence>
<dbReference type="Proteomes" id="UP001225034">
    <property type="component" value="Unassembled WGS sequence"/>
</dbReference>
<feature type="domain" description="DHHA1" evidence="2">
    <location>
        <begin position="222"/>
        <end position="305"/>
    </location>
</feature>
<dbReference type="EMBL" id="JAUSUA010000004">
    <property type="protein sequence ID" value="MDQ0208109.1"/>
    <property type="molecule type" value="Genomic_DNA"/>
</dbReference>
<dbReference type="EC" id="3.1.3.7" evidence="3"/>
<accession>A0ABT9YM74</accession>
<feature type="domain" description="DDH" evidence="1">
    <location>
        <begin position="15"/>
        <end position="151"/>
    </location>
</feature>
<dbReference type="PANTHER" id="PTHR47618">
    <property type="entry name" value="BIFUNCTIONAL OLIGORIBONUCLEASE AND PAP PHOSPHATASE NRNA"/>
    <property type="match status" value="1"/>
</dbReference>
<evidence type="ECO:0000259" key="1">
    <source>
        <dbReference type="Pfam" id="PF01368"/>
    </source>
</evidence>
<protein>
    <submittedName>
        <fullName evidence="3">Phosphoesterase RecJ-like protein</fullName>
        <ecNumber evidence="3">3.1.13.3</ecNumber>
        <ecNumber evidence="3">3.1.3.7</ecNumber>
    </submittedName>
</protein>
<keyword evidence="3" id="KW-0378">Hydrolase</keyword>
<name>A0ABT9YM74_9BACI</name>
<proteinExistence type="predicted"/>
<dbReference type="Gene3D" id="3.90.1640.10">
    <property type="entry name" value="inorganic pyrophosphatase (n-terminal core)"/>
    <property type="match status" value="1"/>
</dbReference>
<dbReference type="EC" id="3.1.13.3" evidence="3"/>
<dbReference type="InterPro" id="IPR038763">
    <property type="entry name" value="DHH_sf"/>
</dbReference>
<dbReference type="Pfam" id="PF01368">
    <property type="entry name" value="DHH"/>
    <property type="match status" value="1"/>
</dbReference>
<organism evidence="3 4">
    <name type="scientific">Alkalicoccobacillus murimartini</name>
    <dbReference type="NCBI Taxonomy" id="171685"/>
    <lineage>
        <taxon>Bacteria</taxon>
        <taxon>Bacillati</taxon>
        <taxon>Bacillota</taxon>
        <taxon>Bacilli</taxon>
        <taxon>Bacillales</taxon>
        <taxon>Bacillaceae</taxon>
        <taxon>Alkalicoccobacillus</taxon>
    </lineage>
</organism>
<comment type="caution">
    <text evidence="3">The sequence shown here is derived from an EMBL/GenBank/DDBJ whole genome shotgun (WGS) entry which is preliminary data.</text>
</comment>
<evidence type="ECO:0000313" key="4">
    <source>
        <dbReference type="Proteomes" id="UP001225034"/>
    </source>
</evidence>
<dbReference type="RefSeq" id="WP_306983913.1">
    <property type="nucleotide sequence ID" value="NZ_JAUSUA010000004.1"/>
</dbReference>
<dbReference type="SUPFAM" id="SSF64182">
    <property type="entry name" value="DHH phosphoesterases"/>
    <property type="match status" value="1"/>
</dbReference>
<reference evidence="3 4" key="1">
    <citation type="submission" date="2023-07" db="EMBL/GenBank/DDBJ databases">
        <title>Genomic Encyclopedia of Type Strains, Phase IV (KMG-IV): sequencing the most valuable type-strain genomes for metagenomic binning, comparative biology and taxonomic classification.</title>
        <authorList>
            <person name="Goeker M."/>
        </authorList>
    </citation>
    <scope>NUCLEOTIDE SEQUENCE [LARGE SCALE GENOMIC DNA]</scope>
    <source>
        <strain evidence="3 4">DSM 19154</strain>
    </source>
</reference>
<dbReference type="InterPro" id="IPR051319">
    <property type="entry name" value="Oligoribo/pAp-PDE_c-di-AMP_PDE"/>
</dbReference>
<keyword evidence="4" id="KW-1185">Reference proteome</keyword>
<dbReference type="InterPro" id="IPR003156">
    <property type="entry name" value="DHHA1_dom"/>
</dbReference>
<gene>
    <name evidence="3" type="ORF">J2S05_002918</name>
</gene>
<dbReference type="Gene3D" id="3.10.310.30">
    <property type="match status" value="1"/>
</dbReference>
<sequence>MKQAILDMISQHKTIIIHRHVRPDPDALGSQLGLATILKEAYPEKAIYSVGETESSLVFLGEMDSIPDEAYSEALVIVCDSANQDRISDHRFNLGSKVIKLDHHPNEEPYGDVMWVDITASSTSEMIVELVENSEHLTLSKQSALLLYAGIVGDTGRFRYPNTKPETLRRTALLLEQEIEVNDFYAELYKRDLKMTRLEGYVLQHFEIHDQKVGVMKLKKEVLESFGVTSNESSQLVNVFSSVEGLKTWVFFVEEEDRIRVRLRSRGPIINGIAAEHEGGGHTMASGATAAYSWEETEEIVSKLIRIS</sequence>
<dbReference type="PANTHER" id="PTHR47618:SF1">
    <property type="entry name" value="BIFUNCTIONAL OLIGORIBONUCLEASE AND PAP PHOSPHATASE NRNA"/>
    <property type="match status" value="1"/>
</dbReference>